<evidence type="ECO:0000256" key="1">
    <source>
        <dbReference type="SAM" id="MobiDB-lite"/>
    </source>
</evidence>
<gene>
    <name evidence="2" type="ORF">A5634_04745</name>
</gene>
<feature type="compositionally biased region" description="Low complexity" evidence="1">
    <location>
        <begin position="248"/>
        <end position="264"/>
    </location>
</feature>
<sequence length="301" mass="34960">MDSYHRVAAWFTVHCMENPVVVEAVIKGVSWAKTLGPYLDLAEKLCEIEIPTELSDAMEQAGRADMTGGFEDIGPEDVAQEMAEIAAEALEQFELGESGDDPGKTTDELENTEIGGRQVEAEIAAIIKLQAEHDLSQAELANDIEKYRNNIIEQYADSPDELQQQLDRFNETALAEQQDLADQQAAELQRLQDDQQLQRAEVQEQQREQEQTSQDETREEEIRQEEMQEEQRQEQEQDQHLEEERQQEAQLQQEQLRDQMLQEQARQEQEQERLRLEEIRLQQIRLEELRRAQAARDAMER</sequence>
<dbReference type="AlphaFoldDB" id="A0A1A3NP14"/>
<comment type="caution">
    <text evidence="2">The sequence shown here is derived from an EMBL/GenBank/DDBJ whole genome shotgun (WGS) entry which is preliminary data.</text>
</comment>
<dbReference type="Proteomes" id="UP000093928">
    <property type="component" value="Unassembled WGS sequence"/>
</dbReference>
<reference evidence="2 3" key="1">
    <citation type="submission" date="2016-06" db="EMBL/GenBank/DDBJ databases">
        <authorList>
            <person name="Kjaerup R.B."/>
            <person name="Dalgaard T.S."/>
            <person name="Juul-Madsen H.R."/>
        </authorList>
    </citation>
    <scope>NUCLEOTIDE SEQUENCE [LARGE SCALE GENOMIC DNA]</scope>
    <source>
        <strain evidence="2 3">1165133.8</strain>
    </source>
</reference>
<feature type="region of interest" description="Disordered" evidence="1">
    <location>
        <begin position="194"/>
        <end position="272"/>
    </location>
</feature>
<evidence type="ECO:0000313" key="3">
    <source>
        <dbReference type="Proteomes" id="UP000093928"/>
    </source>
</evidence>
<feature type="compositionally biased region" description="Basic and acidic residues" evidence="1">
    <location>
        <begin position="220"/>
        <end position="247"/>
    </location>
</feature>
<evidence type="ECO:0000313" key="2">
    <source>
        <dbReference type="EMBL" id="OBK23868.1"/>
    </source>
</evidence>
<feature type="compositionally biased region" description="Basic and acidic residues" evidence="1">
    <location>
        <begin position="201"/>
        <end position="210"/>
    </location>
</feature>
<proteinExistence type="predicted"/>
<organism evidence="2 3">
    <name type="scientific">Mycobacterium asiaticum</name>
    <dbReference type="NCBI Taxonomy" id="1790"/>
    <lineage>
        <taxon>Bacteria</taxon>
        <taxon>Bacillati</taxon>
        <taxon>Actinomycetota</taxon>
        <taxon>Actinomycetes</taxon>
        <taxon>Mycobacteriales</taxon>
        <taxon>Mycobacteriaceae</taxon>
        <taxon>Mycobacterium</taxon>
    </lineage>
</organism>
<protein>
    <submittedName>
        <fullName evidence="2">Uncharacterized protein</fullName>
    </submittedName>
</protein>
<accession>A0A1A3NP14</accession>
<name>A0A1A3NP14_MYCAS</name>
<dbReference type="EMBL" id="LZLS01000168">
    <property type="protein sequence ID" value="OBK23868.1"/>
    <property type="molecule type" value="Genomic_DNA"/>
</dbReference>